<dbReference type="InterPro" id="IPR000612">
    <property type="entry name" value="PMP3"/>
</dbReference>
<evidence type="ECO:0000256" key="6">
    <source>
        <dbReference type="SAM" id="Phobius"/>
    </source>
</evidence>
<keyword evidence="5 6" id="KW-0472">Membrane</keyword>
<dbReference type="InParanoid" id="A0A286UHV8"/>
<dbReference type="Pfam" id="PF01679">
    <property type="entry name" value="Pmp3"/>
    <property type="match status" value="1"/>
</dbReference>
<accession>A0A286UHV8</accession>
<proteinExistence type="inferred from homology"/>
<keyword evidence="8" id="KW-1185">Reference proteome</keyword>
<keyword evidence="4 6" id="KW-1133">Transmembrane helix</keyword>
<dbReference type="PANTHER" id="PTHR21659">
    <property type="entry name" value="HYDROPHOBIC PROTEIN RCI2 LOW TEMPERATURE AND SALT RESPONSIVE PROTEIN LTI6 -RELATED"/>
    <property type="match status" value="1"/>
</dbReference>
<sequence>MKASRVFQIMLCLIPPVPVHQLKKCHTELYICIFLTLFGYLPGLIYALYYVLKDYESSKRPRYNGRYR</sequence>
<evidence type="ECO:0000313" key="8">
    <source>
        <dbReference type="Proteomes" id="UP000217199"/>
    </source>
</evidence>
<comment type="similarity">
    <text evidence="2">Belongs to the UPF0057 (PMP3) family.</text>
</comment>
<dbReference type="Proteomes" id="UP000217199">
    <property type="component" value="Unassembled WGS sequence"/>
</dbReference>
<protein>
    <submittedName>
        <fullName evidence="7">Low temprature induced</fullName>
    </submittedName>
</protein>
<evidence type="ECO:0000313" key="7">
    <source>
        <dbReference type="EMBL" id="PAV19182.1"/>
    </source>
</evidence>
<reference evidence="7 8" key="1">
    <citation type="journal article" date="2017" name="Mol. Ecol.">
        <title>Comparative and population genomic landscape of Phellinus noxius: A hypervariable fungus causing root rot in trees.</title>
        <authorList>
            <person name="Chung C.L."/>
            <person name="Lee T.J."/>
            <person name="Akiba M."/>
            <person name="Lee H.H."/>
            <person name="Kuo T.H."/>
            <person name="Liu D."/>
            <person name="Ke H.M."/>
            <person name="Yokoi T."/>
            <person name="Roa M.B."/>
            <person name="Lu M.J."/>
            <person name="Chang Y.Y."/>
            <person name="Ann P.J."/>
            <person name="Tsai J.N."/>
            <person name="Chen C.Y."/>
            <person name="Tzean S.S."/>
            <person name="Ota Y."/>
            <person name="Hattori T."/>
            <person name="Sahashi N."/>
            <person name="Liou R.F."/>
            <person name="Kikuchi T."/>
            <person name="Tsai I.J."/>
        </authorList>
    </citation>
    <scope>NUCLEOTIDE SEQUENCE [LARGE SCALE GENOMIC DNA]</scope>
    <source>
        <strain evidence="7 8">FFPRI411160</strain>
    </source>
</reference>
<dbReference type="OrthoDB" id="2802411at2759"/>
<evidence type="ECO:0000256" key="4">
    <source>
        <dbReference type="ARBA" id="ARBA00022989"/>
    </source>
</evidence>
<evidence type="ECO:0000256" key="3">
    <source>
        <dbReference type="ARBA" id="ARBA00022692"/>
    </source>
</evidence>
<dbReference type="GO" id="GO:0016020">
    <property type="term" value="C:membrane"/>
    <property type="evidence" value="ECO:0007669"/>
    <property type="project" value="UniProtKB-SubCell"/>
</dbReference>
<dbReference type="EMBL" id="NBII01000005">
    <property type="protein sequence ID" value="PAV19182.1"/>
    <property type="molecule type" value="Genomic_DNA"/>
</dbReference>
<organism evidence="7 8">
    <name type="scientific">Pyrrhoderma noxium</name>
    <dbReference type="NCBI Taxonomy" id="2282107"/>
    <lineage>
        <taxon>Eukaryota</taxon>
        <taxon>Fungi</taxon>
        <taxon>Dikarya</taxon>
        <taxon>Basidiomycota</taxon>
        <taxon>Agaricomycotina</taxon>
        <taxon>Agaricomycetes</taxon>
        <taxon>Hymenochaetales</taxon>
        <taxon>Hymenochaetaceae</taxon>
        <taxon>Pyrrhoderma</taxon>
    </lineage>
</organism>
<keyword evidence="3 6" id="KW-0812">Transmembrane</keyword>
<dbReference type="AlphaFoldDB" id="A0A286UHV8"/>
<gene>
    <name evidence="7" type="ORF">PNOK_0602600</name>
</gene>
<feature type="transmembrane region" description="Helical" evidence="6">
    <location>
        <begin position="31"/>
        <end position="52"/>
    </location>
</feature>
<evidence type="ECO:0000256" key="2">
    <source>
        <dbReference type="ARBA" id="ARBA00009530"/>
    </source>
</evidence>
<evidence type="ECO:0000256" key="5">
    <source>
        <dbReference type="ARBA" id="ARBA00023136"/>
    </source>
</evidence>
<dbReference type="PANTHER" id="PTHR21659:SF42">
    <property type="entry name" value="UPF0057 MEMBRANE PROTEIN ZK632.10-RELATED"/>
    <property type="match status" value="1"/>
</dbReference>
<evidence type="ECO:0000256" key="1">
    <source>
        <dbReference type="ARBA" id="ARBA00004370"/>
    </source>
</evidence>
<comment type="subcellular location">
    <subcellularLocation>
        <location evidence="1">Membrane</location>
    </subcellularLocation>
</comment>
<name>A0A286UHV8_9AGAM</name>
<comment type="caution">
    <text evidence="7">The sequence shown here is derived from an EMBL/GenBank/DDBJ whole genome shotgun (WGS) entry which is preliminary data.</text>
</comment>